<comment type="similarity">
    <text evidence="1">Belongs to the CinA family.</text>
</comment>
<dbReference type="NCBIfam" id="TIGR00200">
    <property type="entry name" value="cinA_nterm"/>
    <property type="match status" value="1"/>
</dbReference>
<dbReference type="Gene3D" id="3.40.980.10">
    <property type="entry name" value="MoaB/Mog-like domain"/>
    <property type="match status" value="1"/>
</dbReference>
<dbReference type="InterPro" id="IPR041424">
    <property type="entry name" value="CinA_KH"/>
</dbReference>
<dbReference type="InterPro" id="IPR008136">
    <property type="entry name" value="CinA_C"/>
</dbReference>
<dbReference type="NCBIfam" id="TIGR00199">
    <property type="entry name" value="PncC_domain"/>
    <property type="match status" value="1"/>
</dbReference>
<dbReference type="SMART" id="SM00852">
    <property type="entry name" value="MoCF_biosynth"/>
    <property type="match status" value="1"/>
</dbReference>
<dbReference type="Gene3D" id="3.30.70.2860">
    <property type="match status" value="1"/>
</dbReference>
<dbReference type="KEGG" id="srm:SRM_01495"/>
<dbReference type="Pfam" id="PF18146">
    <property type="entry name" value="CinA_KH"/>
    <property type="match status" value="1"/>
</dbReference>
<sequence>MFPLSSGCLFTLMKAQLLTIGDELLIGQTTNTNAAWLGGRLSRLGVRMTRTVTVGDAREAIFRELDRAYQEARLVICTGGLGPTHDDLTRTVIADYFGAPLQTDPDVLERVRQYYDRRNRDVPPSAPALAQRPEGFETLDNPVGAAVGLWHEAPDGRLIVLLPGIPEEMTAIFEASVQPRLEEQSGVGEVRHRTLVTAGIGETALQEKLGDLSDVLGDDVSLAYLPSTSGVRLRLSADARQTTAGARLDTVEAAIRERAGDDIIGTGDVTLEAVLGDALRARDATIASAESATGGLIGHRLTGVSGSSDYYLGSVVAYANSVKQTVLGVDEAAIREHGAVSEAVAVQMAEGVREALGTTVGVSTTGIAGPTGGTPDKPVGTVWVGYADASERHARRHQFVEDRTLNKELFASAALEEARRTLSA</sequence>
<protein>
    <recommendedName>
        <fullName evidence="1">CinA-like protein</fullName>
    </recommendedName>
</protein>
<dbReference type="Pfam" id="PF02464">
    <property type="entry name" value="CinA"/>
    <property type="match status" value="1"/>
</dbReference>
<evidence type="ECO:0000259" key="2">
    <source>
        <dbReference type="SMART" id="SM00852"/>
    </source>
</evidence>
<dbReference type="SUPFAM" id="SSF142433">
    <property type="entry name" value="CinA-like"/>
    <property type="match status" value="1"/>
</dbReference>
<dbReference type="InterPro" id="IPR036653">
    <property type="entry name" value="CinA-like_C"/>
</dbReference>
<evidence type="ECO:0000256" key="1">
    <source>
        <dbReference type="HAMAP-Rule" id="MF_00226"/>
    </source>
</evidence>
<dbReference type="Proteomes" id="UP000000933">
    <property type="component" value="Chromosome"/>
</dbReference>
<dbReference type="EMBL" id="FP565814">
    <property type="protein sequence ID" value="CBH24416.1"/>
    <property type="molecule type" value="Genomic_DNA"/>
</dbReference>
<dbReference type="Gene3D" id="3.90.950.20">
    <property type="entry name" value="CinA-like"/>
    <property type="match status" value="1"/>
</dbReference>
<reference evidence="4" key="2">
    <citation type="submission" date="2010-04" db="EMBL/GenBank/DDBJ databases">
        <title>Genome sequence of Salinibacter ruber M8.</title>
        <authorList>
            <consortium name="Genoscope"/>
        </authorList>
    </citation>
    <scope>NUCLEOTIDE SEQUENCE [LARGE SCALE GENOMIC DNA]</scope>
    <source>
        <strain evidence="4">M8</strain>
    </source>
</reference>
<name>D5H8R1_SALRM</name>
<dbReference type="HAMAP" id="MF_00226_B">
    <property type="entry name" value="CinA_B"/>
    <property type="match status" value="1"/>
</dbReference>
<dbReference type="PIRSF" id="PIRSF006728">
    <property type="entry name" value="CinA"/>
    <property type="match status" value="1"/>
</dbReference>
<dbReference type="Pfam" id="PF00994">
    <property type="entry name" value="MoCF_biosynth"/>
    <property type="match status" value="1"/>
</dbReference>
<dbReference type="PANTHER" id="PTHR13939:SF0">
    <property type="entry name" value="NMN AMIDOHYDROLASE-LIKE PROTEIN YFAY"/>
    <property type="match status" value="1"/>
</dbReference>
<reference evidence="3 4" key="1">
    <citation type="journal article" date="2010" name="ISME J.">
        <title>Fine-scale evolution: genomic, phenotypic and ecological differentiation in two coexisting Salinibacter ruber strains.</title>
        <authorList>
            <person name="Pena A."/>
            <person name="Teeling H."/>
            <person name="Huerta-Cepas J."/>
            <person name="Santos F."/>
            <person name="Yarza P."/>
            <person name="Brito-Echeverria J."/>
            <person name="Lucio M."/>
            <person name="Schmitt-Kopplin P."/>
            <person name="Meseguer I."/>
            <person name="Schenowitz C."/>
            <person name="Dossat C."/>
            <person name="Barbe V."/>
            <person name="Dopazo J."/>
            <person name="Rossello-Mora R."/>
            <person name="Schuler M."/>
            <person name="Glockner F.O."/>
            <person name="Amann R."/>
            <person name="Gabaldon T."/>
            <person name="Anton J."/>
        </authorList>
    </citation>
    <scope>NUCLEOTIDE SEQUENCE [LARGE SCALE GENOMIC DNA]</scope>
    <source>
        <strain evidence="3 4">M8</strain>
    </source>
</reference>
<organism evidence="3 4">
    <name type="scientific">Salinibacter ruber (strain M8)</name>
    <dbReference type="NCBI Taxonomy" id="761659"/>
    <lineage>
        <taxon>Bacteria</taxon>
        <taxon>Pseudomonadati</taxon>
        <taxon>Rhodothermota</taxon>
        <taxon>Rhodothermia</taxon>
        <taxon>Rhodothermales</taxon>
        <taxon>Salinibacteraceae</taxon>
        <taxon>Salinibacter</taxon>
    </lineage>
</organism>
<dbReference type="SUPFAM" id="SSF53218">
    <property type="entry name" value="Molybdenum cofactor biosynthesis proteins"/>
    <property type="match status" value="1"/>
</dbReference>
<dbReference type="PATRIC" id="fig|761659.10.peg.1637"/>
<dbReference type="PANTHER" id="PTHR13939">
    <property type="entry name" value="NICOTINAMIDE-NUCLEOTIDE AMIDOHYDROLASE PNCC"/>
    <property type="match status" value="1"/>
</dbReference>
<dbReference type="CDD" id="cd00885">
    <property type="entry name" value="cinA"/>
    <property type="match status" value="1"/>
</dbReference>
<evidence type="ECO:0000313" key="4">
    <source>
        <dbReference type="Proteomes" id="UP000000933"/>
    </source>
</evidence>
<dbReference type="NCBIfam" id="NF001813">
    <property type="entry name" value="PRK00549.1"/>
    <property type="match status" value="1"/>
</dbReference>
<proteinExistence type="inferred from homology"/>
<dbReference type="InterPro" id="IPR008135">
    <property type="entry name" value="Competence-induced_CinA"/>
</dbReference>
<dbReference type="InterPro" id="IPR036425">
    <property type="entry name" value="MoaB/Mog-like_dom_sf"/>
</dbReference>
<dbReference type="AlphaFoldDB" id="D5H8R1"/>
<accession>D5H8R1</accession>
<dbReference type="HOGENOM" id="CLU_030805_9_2_10"/>
<feature type="domain" description="MoaB/Mog" evidence="2">
    <location>
        <begin position="16"/>
        <end position="183"/>
    </location>
</feature>
<evidence type="ECO:0000313" key="3">
    <source>
        <dbReference type="EMBL" id="CBH24416.1"/>
    </source>
</evidence>
<gene>
    <name evidence="3" type="primary">cinA</name>
    <name evidence="3" type="ordered locus">SRM_01495</name>
</gene>
<dbReference type="InterPro" id="IPR050101">
    <property type="entry name" value="CinA"/>
</dbReference>
<dbReference type="InterPro" id="IPR001453">
    <property type="entry name" value="MoaB/Mog_dom"/>
</dbReference>